<dbReference type="PANTHER" id="PTHR43312:SF1">
    <property type="entry name" value="NADP-DEPENDENT OXIDOREDUCTASE DOMAIN-CONTAINING PROTEIN"/>
    <property type="match status" value="1"/>
</dbReference>
<name>E0IA43_9BACL</name>
<feature type="domain" description="NADP-dependent oxidoreductase" evidence="1">
    <location>
        <begin position="15"/>
        <end position="300"/>
    </location>
</feature>
<evidence type="ECO:0000313" key="3">
    <source>
        <dbReference type="Proteomes" id="UP000005387"/>
    </source>
</evidence>
<evidence type="ECO:0000259" key="1">
    <source>
        <dbReference type="Pfam" id="PF00248"/>
    </source>
</evidence>
<dbReference type="PANTHER" id="PTHR43312">
    <property type="entry name" value="D-THREO-ALDOSE 1-DEHYDROGENASE"/>
    <property type="match status" value="1"/>
</dbReference>
<dbReference type="eggNOG" id="COG0667">
    <property type="taxonomic scope" value="Bacteria"/>
</dbReference>
<keyword evidence="3" id="KW-1185">Reference proteome</keyword>
<evidence type="ECO:0000313" key="2">
    <source>
        <dbReference type="EMBL" id="EFM10620.1"/>
    </source>
</evidence>
<dbReference type="SUPFAM" id="SSF51430">
    <property type="entry name" value="NAD(P)-linked oxidoreductase"/>
    <property type="match status" value="1"/>
</dbReference>
<proteinExistence type="predicted"/>
<dbReference type="OrthoDB" id="9773828at2"/>
<dbReference type="AlphaFoldDB" id="E0IA43"/>
<dbReference type="InterPro" id="IPR053135">
    <property type="entry name" value="AKR2_Oxidoreductase"/>
</dbReference>
<dbReference type="InterPro" id="IPR036812">
    <property type="entry name" value="NAD(P)_OxRdtase_dom_sf"/>
</dbReference>
<dbReference type="STRING" id="717606.PaecuDRAFT_2532"/>
<gene>
    <name evidence="2" type="ORF">PaecuDRAFT_2532</name>
</gene>
<reference evidence="2 3" key="1">
    <citation type="submission" date="2010-07" db="EMBL/GenBank/DDBJ databases">
        <title>The draft genome of Paenibacillus curdlanolyticus YK9.</title>
        <authorList>
            <consortium name="US DOE Joint Genome Institute (JGI-PGF)"/>
            <person name="Lucas S."/>
            <person name="Copeland A."/>
            <person name="Lapidus A."/>
            <person name="Cheng J.-F."/>
            <person name="Bruce D."/>
            <person name="Goodwin L."/>
            <person name="Pitluck S."/>
            <person name="Land M.L."/>
            <person name="Hauser L."/>
            <person name="Chang Y.-J."/>
            <person name="Jeffries C."/>
            <person name="Anderson I.J."/>
            <person name="Johnson E."/>
            <person name="Loganathan U."/>
            <person name="Mulhopadhyay B."/>
            <person name="Kyrpides N."/>
            <person name="Woyke T.J."/>
        </authorList>
    </citation>
    <scope>NUCLEOTIDE SEQUENCE [LARGE SCALE GENOMIC DNA]</scope>
    <source>
        <strain evidence="2 3">YK9</strain>
    </source>
</reference>
<dbReference type="Gene3D" id="3.20.20.100">
    <property type="entry name" value="NADP-dependent oxidoreductase domain"/>
    <property type="match status" value="1"/>
</dbReference>
<dbReference type="InterPro" id="IPR023210">
    <property type="entry name" value="NADP_OxRdtase_dom"/>
</dbReference>
<dbReference type="Proteomes" id="UP000005387">
    <property type="component" value="Unassembled WGS sequence"/>
</dbReference>
<protein>
    <submittedName>
        <fullName evidence="2">Aldo/keto reductase</fullName>
    </submittedName>
</protein>
<dbReference type="Pfam" id="PF00248">
    <property type="entry name" value="Aldo_ket_red"/>
    <property type="match status" value="1"/>
</dbReference>
<accession>E0IA43</accession>
<organism evidence="2 3">
    <name type="scientific">Paenibacillus curdlanolyticus YK9</name>
    <dbReference type="NCBI Taxonomy" id="717606"/>
    <lineage>
        <taxon>Bacteria</taxon>
        <taxon>Bacillati</taxon>
        <taxon>Bacillota</taxon>
        <taxon>Bacilli</taxon>
        <taxon>Bacillales</taxon>
        <taxon>Paenibacillaceae</taxon>
        <taxon>Paenibacillus</taxon>
    </lineage>
</organism>
<dbReference type="RefSeq" id="WP_006038524.1">
    <property type="nucleotide sequence ID" value="NZ_AEDD01000006.1"/>
</dbReference>
<dbReference type="PROSITE" id="PS50890">
    <property type="entry name" value="PUA"/>
    <property type="match status" value="1"/>
</dbReference>
<dbReference type="EMBL" id="AEDD01000006">
    <property type="protein sequence ID" value="EFM10620.1"/>
    <property type="molecule type" value="Genomic_DNA"/>
</dbReference>
<sequence length="311" mass="34884">MKQRQYGTTGKQVSEIGFGAWQLGNQQDWEAMGDEDAIKLVHAALERGVNFFDTAPNYGLGRSETLLGIALANRRSRAVINTKFGHAADGTTNYDPSSIRTSVEQSLRRLRTDYVDSVLIHNPPFDHLDGKLGNFDIFSQLKQEGKLLAYGASVDSSKEMLELIQHTDVGVIEVLFNIFAQETAEAFQLAKEKKIALIVKIPLDSGWLSGKYDAQSTFEGVRSRWSRETIAKRAALVERIRFISDEQTTMTTAALRFILAYPEIATVIPGVRNIAQLDENAAASDAQMPHEHVRKLQELWDKEIRFQNLGW</sequence>
<dbReference type="CDD" id="cd19086">
    <property type="entry name" value="AKR_AKR11C1"/>
    <property type="match status" value="1"/>
</dbReference>